<dbReference type="InterPro" id="IPR002864">
    <property type="entry name" value="Acyl-ACP_thioesterase_NHD"/>
</dbReference>
<keyword evidence="8" id="KW-0809">Transit peptide</keyword>
<keyword evidence="9" id="KW-0443">Lipid metabolism</keyword>
<evidence type="ECO:0000256" key="8">
    <source>
        <dbReference type="ARBA" id="ARBA00022946"/>
    </source>
</evidence>
<keyword evidence="3" id="KW-0444">Lipid biosynthesis</keyword>
<organism evidence="13">
    <name type="scientific">freshwater metagenome</name>
    <dbReference type="NCBI Taxonomy" id="449393"/>
    <lineage>
        <taxon>unclassified sequences</taxon>
        <taxon>metagenomes</taxon>
        <taxon>ecological metagenomes</taxon>
    </lineage>
</organism>
<dbReference type="InterPro" id="IPR049427">
    <property type="entry name" value="Acyl-ACP_TE_C"/>
</dbReference>
<evidence type="ECO:0000313" key="13">
    <source>
        <dbReference type="EMBL" id="CAB4558804.1"/>
    </source>
</evidence>
<gene>
    <name evidence="13" type="ORF">UFOPK1572_00677</name>
</gene>
<reference evidence="13" key="1">
    <citation type="submission" date="2020-05" db="EMBL/GenBank/DDBJ databases">
        <authorList>
            <person name="Chiriac C."/>
            <person name="Salcher M."/>
            <person name="Ghai R."/>
            <person name="Kavagutti S V."/>
        </authorList>
    </citation>
    <scope>NUCLEOTIDE SEQUENCE</scope>
</reference>
<evidence type="ECO:0000256" key="2">
    <source>
        <dbReference type="ARBA" id="ARBA00006500"/>
    </source>
</evidence>
<dbReference type="EMBL" id="CAEZTC010000069">
    <property type="protein sequence ID" value="CAB4558804.1"/>
    <property type="molecule type" value="Genomic_DNA"/>
</dbReference>
<keyword evidence="4" id="KW-0150">Chloroplast</keyword>
<proteinExistence type="inferred from homology"/>
<evidence type="ECO:0000259" key="11">
    <source>
        <dbReference type="Pfam" id="PF01643"/>
    </source>
</evidence>
<accession>A0A6J6D632</accession>
<comment type="similarity">
    <text evidence="2">Belongs to the acyl-ACP thioesterase family.</text>
</comment>
<comment type="subcellular location">
    <subcellularLocation>
        <location evidence="1">Plastid</location>
        <location evidence="1">Chloroplast</location>
    </subcellularLocation>
</comment>
<feature type="domain" description="Acyl-ACP thioesterase-like C-terminal" evidence="12">
    <location>
        <begin position="165"/>
        <end position="223"/>
    </location>
</feature>
<evidence type="ECO:0000256" key="7">
    <source>
        <dbReference type="ARBA" id="ARBA00022832"/>
    </source>
</evidence>
<keyword evidence="5" id="KW-0934">Plastid</keyword>
<dbReference type="PANTHER" id="PTHR31727:SF6">
    <property type="entry name" value="OLEOYL-ACYL CARRIER PROTEIN THIOESTERASE 1, CHLOROPLASTIC"/>
    <property type="match status" value="1"/>
</dbReference>
<dbReference type="Pfam" id="PF20791">
    <property type="entry name" value="Acyl-ACP_TE_C"/>
    <property type="match status" value="1"/>
</dbReference>
<sequence length="255" mass="29013">MSFRVTGESFEMVPPTGAGREFSAQRRVRLGDATPNGRIRLDAIARYLQDVSNDDTRDAKWSDPHWWVVRRTVIDVHRFPRYLEEINLTTWCGGIGSHWAERRTRITSLDGEVLVDAAALWVHVDQQSLQPSRIPDDVVSILEESAQGRTLGARLLLRQKDFAHTDATQSPWPLRYSDLDAVGHMNNAAYWEIVEEHLAQHHALRAPLRGIVEHVVQVEPGQQPVRHTVVRNDELDLQLHVGETVHAAMWCGILH</sequence>
<dbReference type="InterPro" id="IPR045023">
    <property type="entry name" value="FATA/B"/>
</dbReference>
<dbReference type="Gene3D" id="3.10.129.10">
    <property type="entry name" value="Hotdog Thioesterase"/>
    <property type="match status" value="1"/>
</dbReference>
<dbReference type="GO" id="GO:0009507">
    <property type="term" value="C:chloroplast"/>
    <property type="evidence" value="ECO:0007669"/>
    <property type="project" value="UniProtKB-SubCell"/>
</dbReference>
<keyword evidence="6" id="KW-0378">Hydrolase</keyword>
<dbReference type="GO" id="GO:0016297">
    <property type="term" value="F:fatty acyl-[ACP] hydrolase activity"/>
    <property type="evidence" value="ECO:0007669"/>
    <property type="project" value="InterPro"/>
</dbReference>
<evidence type="ECO:0000256" key="5">
    <source>
        <dbReference type="ARBA" id="ARBA00022640"/>
    </source>
</evidence>
<evidence type="ECO:0000256" key="6">
    <source>
        <dbReference type="ARBA" id="ARBA00022801"/>
    </source>
</evidence>
<evidence type="ECO:0000256" key="9">
    <source>
        <dbReference type="ARBA" id="ARBA00023098"/>
    </source>
</evidence>
<dbReference type="PANTHER" id="PTHR31727">
    <property type="entry name" value="OLEOYL-ACYL CARRIER PROTEIN THIOESTERASE 1, CHLOROPLASTIC"/>
    <property type="match status" value="1"/>
</dbReference>
<evidence type="ECO:0000259" key="12">
    <source>
        <dbReference type="Pfam" id="PF20791"/>
    </source>
</evidence>
<dbReference type="AlphaFoldDB" id="A0A6J6D632"/>
<keyword evidence="7" id="KW-0276">Fatty acid metabolism</keyword>
<feature type="domain" description="Acyl-ACP thioesterase N-terminal hotdog" evidence="11">
    <location>
        <begin position="21"/>
        <end position="141"/>
    </location>
</feature>
<dbReference type="GO" id="GO:0000036">
    <property type="term" value="F:acyl carrier activity"/>
    <property type="evidence" value="ECO:0007669"/>
    <property type="project" value="TreeGrafter"/>
</dbReference>
<dbReference type="Pfam" id="PF01643">
    <property type="entry name" value="Acyl-ACP_TE"/>
    <property type="match status" value="1"/>
</dbReference>
<protein>
    <submittedName>
        <fullName evidence="13">Unannotated protein</fullName>
    </submittedName>
</protein>
<evidence type="ECO:0000256" key="3">
    <source>
        <dbReference type="ARBA" id="ARBA00022516"/>
    </source>
</evidence>
<dbReference type="InterPro" id="IPR029069">
    <property type="entry name" value="HotDog_dom_sf"/>
</dbReference>
<dbReference type="CDD" id="cd00586">
    <property type="entry name" value="4HBT"/>
    <property type="match status" value="1"/>
</dbReference>
<evidence type="ECO:0000256" key="10">
    <source>
        <dbReference type="ARBA" id="ARBA00023160"/>
    </source>
</evidence>
<name>A0A6J6D632_9ZZZZ</name>
<evidence type="ECO:0000256" key="4">
    <source>
        <dbReference type="ARBA" id="ARBA00022528"/>
    </source>
</evidence>
<dbReference type="SUPFAM" id="SSF54637">
    <property type="entry name" value="Thioesterase/thiol ester dehydrase-isomerase"/>
    <property type="match status" value="2"/>
</dbReference>
<keyword evidence="10" id="KW-0275">Fatty acid biosynthesis</keyword>
<evidence type="ECO:0000256" key="1">
    <source>
        <dbReference type="ARBA" id="ARBA00004229"/>
    </source>
</evidence>